<reference evidence="1" key="1">
    <citation type="submission" date="2020-09" db="EMBL/GenBank/DDBJ databases">
        <title>Genome-Enabled Discovery of Anthraquinone Biosynthesis in Senna tora.</title>
        <authorList>
            <person name="Kang S.-H."/>
            <person name="Pandey R.P."/>
            <person name="Lee C.-M."/>
            <person name="Sim J.-S."/>
            <person name="Jeong J.-T."/>
            <person name="Choi B.-S."/>
            <person name="Jung M."/>
            <person name="Ginzburg D."/>
            <person name="Zhao K."/>
            <person name="Won S.Y."/>
            <person name="Oh T.-J."/>
            <person name="Yu Y."/>
            <person name="Kim N.-H."/>
            <person name="Lee O.R."/>
            <person name="Lee T.-H."/>
            <person name="Bashyal P."/>
            <person name="Kim T.-S."/>
            <person name="Lee W.-H."/>
            <person name="Kawkins C."/>
            <person name="Kim C.-K."/>
            <person name="Kim J.S."/>
            <person name="Ahn B.O."/>
            <person name="Rhee S.Y."/>
            <person name="Sohng J.K."/>
        </authorList>
    </citation>
    <scope>NUCLEOTIDE SEQUENCE</scope>
    <source>
        <tissue evidence="1">Leaf</tissue>
    </source>
</reference>
<sequence length="27" mass="3192">MAKNLNLKGNMNIYLEDNVIWKKPTNE</sequence>
<evidence type="ECO:0000313" key="2">
    <source>
        <dbReference type="Proteomes" id="UP000634136"/>
    </source>
</evidence>
<comment type="caution">
    <text evidence="1">The sequence shown here is derived from an EMBL/GenBank/DDBJ whole genome shotgun (WGS) entry which is preliminary data.</text>
</comment>
<dbReference type="EMBL" id="JAAIUW010000009">
    <property type="protein sequence ID" value="KAF7814985.1"/>
    <property type="molecule type" value="Genomic_DNA"/>
</dbReference>
<dbReference type="Proteomes" id="UP000634136">
    <property type="component" value="Unassembled WGS sequence"/>
</dbReference>
<protein>
    <submittedName>
        <fullName evidence="1">Uncharacterized protein</fullName>
    </submittedName>
</protein>
<gene>
    <name evidence="1" type="ORF">G2W53_028954</name>
</gene>
<keyword evidence="2" id="KW-1185">Reference proteome</keyword>
<evidence type="ECO:0000313" key="1">
    <source>
        <dbReference type="EMBL" id="KAF7814985.1"/>
    </source>
</evidence>
<dbReference type="AlphaFoldDB" id="A0A834W9A3"/>
<name>A0A834W9A3_9FABA</name>
<organism evidence="1 2">
    <name type="scientific">Senna tora</name>
    <dbReference type="NCBI Taxonomy" id="362788"/>
    <lineage>
        <taxon>Eukaryota</taxon>
        <taxon>Viridiplantae</taxon>
        <taxon>Streptophyta</taxon>
        <taxon>Embryophyta</taxon>
        <taxon>Tracheophyta</taxon>
        <taxon>Spermatophyta</taxon>
        <taxon>Magnoliopsida</taxon>
        <taxon>eudicotyledons</taxon>
        <taxon>Gunneridae</taxon>
        <taxon>Pentapetalae</taxon>
        <taxon>rosids</taxon>
        <taxon>fabids</taxon>
        <taxon>Fabales</taxon>
        <taxon>Fabaceae</taxon>
        <taxon>Caesalpinioideae</taxon>
        <taxon>Cassia clade</taxon>
        <taxon>Senna</taxon>
    </lineage>
</organism>
<accession>A0A834W9A3</accession>
<proteinExistence type="predicted"/>